<dbReference type="PANTHER" id="PTHR48111">
    <property type="entry name" value="REGULATOR OF RPOS"/>
    <property type="match status" value="1"/>
</dbReference>
<dbReference type="GO" id="GO:0032993">
    <property type="term" value="C:protein-DNA complex"/>
    <property type="evidence" value="ECO:0007669"/>
    <property type="project" value="TreeGrafter"/>
</dbReference>
<dbReference type="SUPFAM" id="SSF52172">
    <property type="entry name" value="CheY-like"/>
    <property type="match status" value="1"/>
</dbReference>
<dbReference type="CDD" id="cd17574">
    <property type="entry name" value="REC_OmpR"/>
    <property type="match status" value="1"/>
</dbReference>
<dbReference type="GO" id="GO:0000156">
    <property type="term" value="F:phosphorelay response regulator activity"/>
    <property type="evidence" value="ECO:0007669"/>
    <property type="project" value="TreeGrafter"/>
</dbReference>
<evidence type="ECO:0000256" key="4">
    <source>
        <dbReference type="ARBA" id="ARBA00023015"/>
    </source>
</evidence>
<comment type="function">
    <text evidence="7">May play the central regulatory role in sporulation. It may be an element of the effector pathway responsible for the activation of sporulation genes in response to nutritional stress. Spo0A may act in concert with spo0H (a sigma factor) to control the expression of some genes that are critical to the sporulation process.</text>
</comment>
<dbReference type="SMART" id="SM00448">
    <property type="entry name" value="REC"/>
    <property type="match status" value="1"/>
</dbReference>
<gene>
    <name evidence="12" type="ORF">H9945_02290</name>
</gene>
<feature type="domain" description="OmpR/PhoB-type" evidence="11">
    <location>
        <begin position="120"/>
        <end position="222"/>
    </location>
</feature>
<keyword evidence="5 9" id="KW-0238">DNA-binding</keyword>
<dbReference type="EMBL" id="DWYG01000024">
    <property type="protein sequence ID" value="HJB41306.1"/>
    <property type="molecule type" value="Genomic_DNA"/>
</dbReference>
<feature type="domain" description="Response regulatory" evidence="10">
    <location>
        <begin position="3"/>
        <end position="115"/>
    </location>
</feature>
<evidence type="ECO:0000313" key="13">
    <source>
        <dbReference type="Proteomes" id="UP000886803"/>
    </source>
</evidence>
<dbReference type="GO" id="GO:0005829">
    <property type="term" value="C:cytosol"/>
    <property type="evidence" value="ECO:0007669"/>
    <property type="project" value="TreeGrafter"/>
</dbReference>
<evidence type="ECO:0000256" key="3">
    <source>
        <dbReference type="ARBA" id="ARBA00023012"/>
    </source>
</evidence>
<feature type="DNA-binding region" description="OmpR/PhoB-type" evidence="9">
    <location>
        <begin position="120"/>
        <end position="222"/>
    </location>
</feature>
<dbReference type="PROSITE" id="PS50110">
    <property type="entry name" value="RESPONSE_REGULATORY"/>
    <property type="match status" value="1"/>
</dbReference>
<keyword evidence="6" id="KW-0804">Transcription</keyword>
<dbReference type="InterPro" id="IPR001789">
    <property type="entry name" value="Sig_transdc_resp-reg_receiver"/>
</dbReference>
<dbReference type="InterPro" id="IPR011006">
    <property type="entry name" value="CheY-like_superfamily"/>
</dbReference>
<accession>A0A9D2M4I3</accession>
<dbReference type="GO" id="GO:0006355">
    <property type="term" value="P:regulation of DNA-templated transcription"/>
    <property type="evidence" value="ECO:0007669"/>
    <property type="project" value="InterPro"/>
</dbReference>
<evidence type="ECO:0000256" key="5">
    <source>
        <dbReference type="ARBA" id="ARBA00023125"/>
    </source>
</evidence>
<reference evidence="12" key="2">
    <citation type="submission" date="2021-04" db="EMBL/GenBank/DDBJ databases">
        <authorList>
            <person name="Gilroy R."/>
        </authorList>
    </citation>
    <scope>NUCLEOTIDE SEQUENCE</scope>
    <source>
        <strain evidence="12">ChiBcec8-13705</strain>
    </source>
</reference>
<evidence type="ECO:0000256" key="8">
    <source>
        <dbReference type="PROSITE-ProRule" id="PRU00169"/>
    </source>
</evidence>
<protein>
    <recommendedName>
        <fullName evidence="1">Stage 0 sporulation protein A homolog</fullName>
    </recommendedName>
</protein>
<dbReference type="Pfam" id="PF00072">
    <property type="entry name" value="Response_reg"/>
    <property type="match status" value="1"/>
</dbReference>
<evidence type="ECO:0000256" key="7">
    <source>
        <dbReference type="ARBA" id="ARBA00024867"/>
    </source>
</evidence>
<evidence type="ECO:0000256" key="9">
    <source>
        <dbReference type="PROSITE-ProRule" id="PRU01091"/>
    </source>
</evidence>
<keyword evidence="4" id="KW-0805">Transcription regulation</keyword>
<keyword evidence="2 8" id="KW-0597">Phosphoprotein</keyword>
<dbReference type="InterPro" id="IPR039420">
    <property type="entry name" value="WalR-like"/>
</dbReference>
<keyword evidence="3" id="KW-0902">Two-component regulatory system</keyword>
<dbReference type="Gene3D" id="1.10.10.10">
    <property type="entry name" value="Winged helix-like DNA-binding domain superfamily/Winged helix DNA-binding domain"/>
    <property type="match status" value="1"/>
</dbReference>
<proteinExistence type="predicted"/>
<evidence type="ECO:0000259" key="10">
    <source>
        <dbReference type="PROSITE" id="PS50110"/>
    </source>
</evidence>
<dbReference type="CDD" id="cd00383">
    <property type="entry name" value="trans_reg_C"/>
    <property type="match status" value="1"/>
</dbReference>
<evidence type="ECO:0000256" key="6">
    <source>
        <dbReference type="ARBA" id="ARBA00023163"/>
    </source>
</evidence>
<evidence type="ECO:0000259" key="11">
    <source>
        <dbReference type="PROSITE" id="PS51755"/>
    </source>
</evidence>
<dbReference type="SMART" id="SM00862">
    <property type="entry name" value="Trans_reg_C"/>
    <property type="match status" value="1"/>
</dbReference>
<dbReference type="Gene3D" id="6.10.250.690">
    <property type="match status" value="1"/>
</dbReference>
<sequence>MKPILIVDDEAPIAELIRRTLAGAGYACQAATSGAEAADLLERNQYDLVLLDVMMPGIDGYDLLRYLLPTGTPSILITAKATTADKVKGLHSGADDYIVKPFDPAELVARVESVLRRAGRGALQLSAWDVTVDTGGCKVLRAGRPVALTPKEYDLLLILLRNRGRVLYRDYLYEQVWGEDEALAPTRDGTRTLDTHIQRLRRKLGWEHRIRTVHRVGYCLEAEEPVGQGKA</sequence>
<evidence type="ECO:0000256" key="2">
    <source>
        <dbReference type="ARBA" id="ARBA00022553"/>
    </source>
</evidence>
<dbReference type="GO" id="GO:0000976">
    <property type="term" value="F:transcription cis-regulatory region binding"/>
    <property type="evidence" value="ECO:0007669"/>
    <property type="project" value="TreeGrafter"/>
</dbReference>
<comment type="caution">
    <text evidence="12">The sequence shown here is derived from an EMBL/GenBank/DDBJ whole genome shotgun (WGS) entry which is preliminary data.</text>
</comment>
<dbReference type="Pfam" id="PF00486">
    <property type="entry name" value="Trans_reg_C"/>
    <property type="match status" value="1"/>
</dbReference>
<dbReference type="AlphaFoldDB" id="A0A9D2M4I3"/>
<dbReference type="InterPro" id="IPR036388">
    <property type="entry name" value="WH-like_DNA-bd_sf"/>
</dbReference>
<dbReference type="PROSITE" id="PS51755">
    <property type="entry name" value="OMPR_PHOB"/>
    <property type="match status" value="1"/>
</dbReference>
<dbReference type="InterPro" id="IPR001867">
    <property type="entry name" value="OmpR/PhoB-type_DNA-bd"/>
</dbReference>
<name>A0A9D2M4I3_9FIRM</name>
<feature type="modified residue" description="4-aspartylphosphate" evidence="8">
    <location>
        <position position="52"/>
    </location>
</feature>
<reference evidence="12" key="1">
    <citation type="journal article" date="2021" name="PeerJ">
        <title>Extensive microbial diversity within the chicken gut microbiome revealed by metagenomics and culture.</title>
        <authorList>
            <person name="Gilroy R."/>
            <person name="Ravi A."/>
            <person name="Getino M."/>
            <person name="Pursley I."/>
            <person name="Horton D.L."/>
            <person name="Alikhan N.F."/>
            <person name="Baker D."/>
            <person name="Gharbi K."/>
            <person name="Hall N."/>
            <person name="Watson M."/>
            <person name="Adriaenssens E.M."/>
            <person name="Foster-Nyarko E."/>
            <person name="Jarju S."/>
            <person name="Secka A."/>
            <person name="Antonio M."/>
            <person name="Oren A."/>
            <person name="Chaudhuri R.R."/>
            <person name="La Ragione R."/>
            <person name="Hildebrand F."/>
            <person name="Pallen M.J."/>
        </authorList>
    </citation>
    <scope>NUCLEOTIDE SEQUENCE</scope>
    <source>
        <strain evidence="12">ChiBcec8-13705</strain>
    </source>
</reference>
<evidence type="ECO:0000256" key="1">
    <source>
        <dbReference type="ARBA" id="ARBA00018672"/>
    </source>
</evidence>
<dbReference type="PANTHER" id="PTHR48111:SF1">
    <property type="entry name" value="TWO-COMPONENT RESPONSE REGULATOR ORR33"/>
    <property type="match status" value="1"/>
</dbReference>
<dbReference type="Proteomes" id="UP000886803">
    <property type="component" value="Unassembled WGS sequence"/>
</dbReference>
<evidence type="ECO:0000313" key="12">
    <source>
        <dbReference type="EMBL" id="HJB41306.1"/>
    </source>
</evidence>
<organism evidence="12 13">
    <name type="scientific">Candidatus Gemmiger avicola</name>
    <dbReference type="NCBI Taxonomy" id="2838605"/>
    <lineage>
        <taxon>Bacteria</taxon>
        <taxon>Bacillati</taxon>
        <taxon>Bacillota</taxon>
        <taxon>Clostridia</taxon>
        <taxon>Eubacteriales</taxon>
        <taxon>Gemmiger</taxon>
    </lineage>
</organism>
<dbReference type="Gene3D" id="3.40.50.2300">
    <property type="match status" value="1"/>
</dbReference>